<sequence length="116" mass="12982">MEPISEATNYLRVSALNLPSFDDTYFEHLLPIREQIAVLDLGGTQISDAIFNNLSSLPNLTVLKMDNTIITGDQIELLTSLEHLKSINVSHSGFDDGNLSKLQEFKSLKKVYLFNP</sequence>
<dbReference type="SUPFAM" id="SSF52047">
    <property type="entry name" value="RNI-like"/>
    <property type="match status" value="1"/>
</dbReference>
<gene>
    <name evidence="1" type="ORF">NYZ99_00865</name>
</gene>
<evidence type="ECO:0000313" key="2">
    <source>
        <dbReference type="Proteomes" id="UP001059209"/>
    </source>
</evidence>
<dbReference type="InterPro" id="IPR032675">
    <property type="entry name" value="LRR_dom_sf"/>
</dbReference>
<organism evidence="1 2">
    <name type="scientific">Maribacter litopenaei</name>
    <dbReference type="NCBI Taxonomy" id="2976127"/>
    <lineage>
        <taxon>Bacteria</taxon>
        <taxon>Pseudomonadati</taxon>
        <taxon>Bacteroidota</taxon>
        <taxon>Flavobacteriia</taxon>
        <taxon>Flavobacteriales</taxon>
        <taxon>Flavobacteriaceae</taxon>
        <taxon>Maribacter</taxon>
    </lineage>
</organism>
<dbReference type="RefSeq" id="WP_260573074.1">
    <property type="nucleotide sequence ID" value="NZ_CP104205.1"/>
</dbReference>
<name>A0ABY5YBE2_9FLAO</name>
<protein>
    <recommendedName>
        <fullName evidence="3">Leucine Rich repeat-containing protein</fullName>
    </recommendedName>
</protein>
<accession>A0ABY5YBE2</accession>
<evidence type="ECO:0000313" key="1">
    <source>
        <dbReference type="EMBL" id="UWX55216.1"/>
    </source>
</evidence>
<dbReference type="Gene3D" id="3.80.10.10">
    <property type="entry name" value="Ribonuclease Inhibitor"/>
    <property type="match status" value="1"/>
</dbReference>
<evidence type="ECO:0008006" key="3">
    <source>
        <dbReference type="Google" id="ProtNLM"/>
    </source>
</evidence>
<dbReference type="Proteomes" id="UP001059209">
    <property type="component" value="Chromosome"/>
</dbReference>
<reference evidence="1" key="1">
    <citation type="submission" date="2022-09" db="EMBL/GenBank/DDBJ databases">
        <title>Maribacter litopenaei sp. nov., isolated from the intestinal tract of the Pacific White Shrimp, Litopenaeus vannamei.</title>
        <authorList>
            <person name="Kim S.Y."/>
            <person name="Hwang C.Y."/>
        </authorList>
    </citation>
    <scope>NUCLEOTIDE SEQUENCE</scope>
    <source>
        <strain evidence="1">HL-LV01</strain>
    </source>
</reference>
<proteinExistence type="predicted"/>
<keyword evidence="2" id="KW-1185">Reference proteome</keyword>
<dbReference type="EMBL" id="CP104205">
    <property type="protein sequence ID" value="UWX55216.1"/>
    <property type="molecule type" value="Genomic_DNA"/>
</dbReference>